<organism evidence="1 2">
    <name type="scientific">Acidihalobacter yilgarnensis</name>
    <dbReference type="NCBI Taxonomy" id="2819280"/>
    <lineage>
        <taxon>Bacteria</taxon>
        <taxon>Pseudomonadati</taxon>
        <taxon>Pseudomonadota</taxon>
        <taxon>Gammaproteobacteria</taxon>
        <taxon>Chromatiales</taxon>
        <taxon>Ectothiorhodospiraceae</taxon>
        <taxon>Acidihalobacter</taxon>
    </lineage>
</organism>
<dbReference type="KEGG" id="aprs:BI364_01825"/>
<evidence type="ECO:0000313" key="2">
    <source>
        <dbReference type="Proteomes" id="UP000095401"/>
    </source>
</evidence>
<name>A0A1D8IKC0_9GAMM</name>
<accession>A0A1D8IKC0</accession>
<dbReference type="EMBL" id="CP017415">
    <property type="protein sequence ID" value="AOU96912.1"/>
    <property type="molecule type" value="Genomic_DNA"/>
</dbReference>
<sequence length="133" mass="15031">MLAPGEHPLCQRLLALGGPAPTDALDLLARPPAHRYPLALMAGCLETLPQATGERLIAALRDLHAEEIYCLADPDLWSAPRMVALGMRPLGVYPQSAKGLALYHFDLYDYKRTPDWLNARHWAHPERWEKTRW</sequence>
<dbReference type="Pfam" id="PF19742">
    <property type="entry name" value="DUF6231"/>
    <property type="match status" value="1"/>
</dbReference>
<dbReference type="AlphaFoldDB" id="A0A1D8IKC0"/>
<reference evidence="2" key="1">
    <citation type="submission" date="2016-09" db="EMBL/GenBank/DDBJ databases">
        <title>Acidihalobacter prosperus F5.</title>
        <authorList>
            <person name="Khaleque H.N."/>
            <person name="Ramsay J.P."/>
            <person name="Kaksonen A.H."/>
            <person name="Boxall N.J."/>
            <person name="Watkin E.L.J."/>
        </authorList>
    </citation>
    <scope>NUCLEOTIDE SEQUENCE [LARGE SCALE GENOMIC DNA]</scope>
    <source>
        <strain evidence="2">F5</strain>
    </source>
</reference>
<dbReference type="Proteomes" id="UP000095401">
    <property type="component" value="Chromosome"/>
</dbReference>
<dbReference type="InterPro" id="IPR046199">
    <property type="entry name" value="DUF6231"/>
</dbReference>
<protein>
    <submittedName>
        <fullName evidence="1">Uncharacterized protein</fullName>
    </submittedName>
</protein>
<gene>
    <name evidence="1" type="ORF">BI364_01825</name>
</gene>
<proteinExistence type="predicted"/>
<keyword evidence="2" id="KW-1185">Reference proteome</keyword>
<evidence type="ECO:0000313" key="1">
    <source>
        <dbReference type="EMBL" id="AOU96912.1"/>
    </source>
</evidence>